<keyword evidence="5" id="KW-0472">Membrane</keyword>
<feature type="domain" description="HAMP" evidence="7">
    <location>
        <begin position="916"/>
        <end position="968"/>
    </location>
</feature>
<evidence type="ECO:0000256" key="4">
    <source>
        <dbReference type="SAM" id="MobiDB-lite"/>
    </source>
</evidence>
<evidence type="ECO:0000313" key="9">
    <source>
        <dbReference type="Proteomes" id="UP000199259"/>
    </source>
</evidence>
<feature type="domain" description="HAMP" evidence="7">
    <location>
        <begin position="643"/>
        <end position="695"/>
    </location>
</feature>
<dbReference type="Gene3D" id="1.10.287.950">
    <property type="entry name" value="Methyl-accepting chemotaxis protein"/>
    <property type="match status" value="1"/>
</dbReference>
<dbReference type="SMART" id="SM00304">
    <property type="entry name" value="HAMP"/>
    <property type="match status" value="9"/>
</dbReference>
<sequence>MDLHKIRISQKIMAVALLLTILPVTIVGFYAYEQTAAGTLAQLEDSLEGQMLIEKDYVDSTFSLAQDKVNSDLGVARSLFYAKGDPSIVDGQLVLGGDYVVNGNYEIVDNIKSMVGGTATVFQVENGEAVRISTNVINDAGERAVGTTVSQPVYDTVVNNAETFYGKAWVVNAWYLTAYEPIMDSSGKIIGILYVGVLEDPFINTIREHMAQIVVGETGYVYVMDSQGNLILHPNMEGQNLFDQAFAKEIISTKEGTIEYDWEGREKIASFTYYEPNDWYIVSSSYVEEFEGPLMAIKNSLIVAVLIFIILGALAAFFLSRSISGGIGKIVTDFEDMANATMMGQLDRRANTDVGIDFEAIPRGFNQVLDAVIMPLNVAAEYVDRISKGDIPPHITDEYHGDFNEIKNNMNQCIDSITALVSDANLLSAAAVEGKLDVRADASKHNGDYRAIITGVNDTLDAVIGPLNVAAEYVDRIAHGDVPPRITETYYGDFNEIKNNLNGCIDAINALIKDANLLSAAAVEGKLDVRADASKHNGDYRSIINGVNDTLDAVINPLNVAAEYIDRISHGDIPSHITDDYSGDFSEIKNNLNGCIDAINALVSDANLLSAAAVDGKLDVRANASRHDGDYRSIINGVNDTLDAVISPLNVAAEYIDRIAHGDIPPHISDDYNGDFNEIKDNLNGCIDAINELVSDANLLSEAAVDGKLDVRADASKHNGDYRAIIDGVNDTLDSVISPLNVAAEYVDRIAHGDIPPHITDDYSGDFNEIKSNLNGCIDAINALVSDANMLSEAAVAGKLDVRADASNHYGDYCTIITGVNDTLDAVIDPLNVAAEYVDRIAHGDIPPHITDDYSGDFNEIKSNLNGCIDAINALISDSNMLSAAAVDGQLDVRADASKHDGDYRVIIEGVNNTLDAVIDPLNVAAEYVDRIAHGDIPQEITDDYSGDFNKIKNNLNMCIAAINALISDVNMLSAATIEGRLDVRADVSRHQGDYGTIVEGVNNTLEAVICPLNVTAEYFDRISKGDIPPIITDVYCGDFNTIKNNLNTCIEAINNLVEDADMLARAGVNGQLDVRADTSRHQGDYLKIVDGFNNCLDTVVDPVNEASRVITAYSQGDLDTRIRISTKGDFRVLSDTLDGFGDTLQGIIEDSCEVLESIASNDLTREVRVHGVGDFMELTGGVEKCRHSLNDIVALVTENAESIAYTSQEMSAVTEQLSSSADQITNTVNEISMGTQLQASKAQDVSSAMVDMSRMVQEVAINSEMASKNAVDSNALIQSLGDMSEDLMHMMESIKSAVGDSSSVITDLDVKSNRIGEIVNLITSIADQTNLLALNAAIEAARAGDHGRGFAVVADEVRKLAEDSGNAAKQISELIVQMQSGTKNAVNSMQRGSEEVHKGAESLGNSVKAISDVVEAGNTIVKMVQEIAEATEEQSASIEEVNSSVNEVSTISEQSAAGAQEASASVQEQTASMQELSHSAQELAEVASRMQLVVSKFKLDGSVSIVNDEPVDDLKDSFSSSSSGKLHPDISNDALI</sequence>
<dbReference type="CDD" id="cd11386">
    <property type="entry name" value="MCP_signal"/>
    <property type="match status" value="1"/>
</dbReference>
<dbReference type="Pfam" id="PF00015">
    <property type="entry name" value="MCPsignal"/>
    <property type="match status" value="1"/>
</dbReference>
<feature type="domain" description="Methyl-accepting transducer" evidence="6">
    <location>
        <begin position="1214"/>
        <end position="1450"/>
    </location>
</feature>
<dbReference type="SMART" id="SM00283">
    <property type="entry name" value="MA"/>
    <property type="match status" value="1"/>
</dbReference>
<dbReference type="SUPFAM" id="SSF103190">
    <property type="entry name" value="Sensory domain-like"/>
    <property type="match status" value="1"/>
</dbReference>
<feature type="domain" description="HAMP" evidence="7">
    <location>
        <begin position="825"/>
        <end position="877"/>
    </location>
</feature>
<evidence type="ECO:0000259" key="6">
    <source>
        <dbReference type="PROSITE" id="PS50111"/>
    </source>
</evidence>
<dbReference type="InterPro" id="IPR003660">
    <property type="entry name" value="HAMP_dom"/>
</dbReference>
<comment type="similarity">
    <text evidence="2">Belongs to the methyl-accepting chemotaxis (MCP) protein family.</text>
</comment>
<protein>
    <submittedName>
        <fullName evidence="8">Methyl-accepting chemotaxis protein</fullName>
    </submittedName>
</protein>
<dbReference type="FunFam" id="1.10.287.950:FF:000001">
    <property type="entry name" value="Methyl-accepting chemotaxis sensory transducer"/>
    <property type="match status" value="1"/>
</dbReference>
<evidence type="ECO:0000259" key="7">
    <source>
        <dbReference type="PROSITE" id="PS50885"/>
    </source>
</evidence>
<name>A0A7Z7FFE8_9EURY</name>
<dbReference type="InterPro" id="IPR029151">
    <property type="entry name" value="Sensor-like_sf"/>
</dbReference>
<keyword evidence="5" id="KW-0812">Transmembrane</keyword>
<dbReference type="InterPro" id="IPR033462">
    <property type="entry name" value="Cache_3-Cache_2"/>
</dbReference>
<dbReference type="OrthoDB" id="8523at2157"/>
<dbReference type="EMBL" id="FNCA01000013">
    <property type="protein sequence ID" value="SDG35628.1"/>
    <property type="molecule type" value="Genomic_DNA"/>
</dbReference>
<dbReference type="RefSeq" id="WP_154717897.1">
    <property type="nucleotide sequence ID" value="NZ_FNCA01000013.1"/>
</dbReference>
<keyword evidence="9" id="KW-1185">Reference proteome</keyword>
<proteinExistence type="inferred from homology"/>
<evidence type="ECO:0000256" key="5">
    <source>
        <dbReference type="SAM" id="Phobius"/>
    </source>
</evidence>
<feature type="domain" description="HAMP" evidence="7">
    <location>
        <begin position="552"/>
        <end position="604"/>
    </location>
</feature>
<gene>
    <name evidence="8" type="ORF">SAMN04488589_2800</name>
</gene>
<evidence type="ECO:0000256" key="3">
    <source>
        <dbReference type="PROSITE-ProRule" id="PRU00284"/>
    </source>
</evidence>
<dbReference type="CDD" id="cd12912">
    <property type="entry name" value="PDC2_MCP_like"/>
    <property type="match status" value="1"/>
</dbReference>
<reference evidence="8 9" key="1">
    <citation type="submission" date="2016-10" db="EMBL/GenBank/DDBJ databases">
        <authorList>
            <person name="Varghese N."/>
            <person name="Submissions S."/>
        </authorList>
    </citation>
    <scope>NUCLEOTIDE SEQUENCE [LARGE SCALE GENOMIC DNA]</scope>
    <source>
        <strain evidence="8 9">PL 12/M</strain>
    </source>
</reference>
<dbReference type="PROSITE" id="PS50885">
    <property type="entry name" value="HAMP"/>
    <property type="match status" value="8"/>
</dbReference>
<keyword evidence="3" id="KW-0807">Transducer</keyword>
<organism evidence="8 9">
    <name type="scientific">Methanolobus vulcani</name>
    <dbReference type="NCBI Taxonomy" id="38026"/>
    <lineage>
        <taxon>Archaea</taxon>
        <taxon>Methanobacteriati</taxon>
        <taxon>Methanobacteriota</taxon>
        <taxon>Stenosarchaea group</taxon>
        <taxon>Methanomicrobia</taxon>
        <taxon>Methanosarcinales</taxon>
        <taxon>Methanosarcinaceae</taxon>
        <taxon>Methanolobus</taxon>
    </lineage>
</organism>
<dbReference type="InterPro" id="IPR051310">
    <property type="entry name" value="MCP_chemotaxis"/>
</dbReference>
<dbReference type="InterPro" id="IPR004089">
    <property type="entry name" value="MCPsignal_dom"/>
</dbReference>
<feature type="domain" description="HAMP" evidence="7">
    <location>
        <begin position="1098"/>
        <end position="1150"/>
    </location>
</feature>
<comment type="caution">
    <text evidence="8">The sequence shown here is derived from an EMBL/GenBank/DDBJ whole genome shotgun (WGS) entry which is preliminary data.</text>
</comment>
<feature type="domain" description="HAMP" evidence="7">
    <location>
        <begin position="461"/>
        <end position="513"/>
    </location>
</feature>
<dbReference type="PROSITE" id="PS50111">
    <property type="entry name" value="CHEMOTAXIS_TRANSDUC_2"/>
    <property type="match status" value="1"/>
</dbReference>
<dbReference type="Proteomes" id="UP000199259">
    <property type="component" value="Unassembled WGS sequence"/>
</dbReference>
<dbReference type="PANTHER" id="PTHR43531">
    <property type="entry name" value="PROTEIN ICFG"/>
    <property type="match status" value="1"/>
</dbReference>
<feature type="domain" description="HAMP" evidence="7">
    <location>
        <begin position="734"/>
        <end position="786"/>
    </location>
</feature>
<keyword evidence="5" id="KW-1133">Transmembrane helix</keyword>
<dbReference type="GO" id="GO:0004888">
    <property type="term" value="F:transmembrane signaling receptor activity"/>
    <property type="evidence" value="ECO:0007669"/>
    <property type="project" value="TreeGrafter"/>
</dbReference>
<dbReference type="Pfam" id="PF18947">
    <property type="entry name" value="HAMP_2"/>
    <property type="match status" value="9"/>
</dbReference>
<feature type="compositionally biased region" description="Low complexity" evidence="4">
    <location>
        <begin position="1453"/>
        <end position="1473"/>
    </location>
</feature>
<dbReference type="PANTHER" id="PTHR43531:SF11">
    <property type="entry name" value="METHYL-ACCEPTING CHEMOTAXIS PROTEIN 3"/>
    <property type="match status" value="1"/>
</dbReference>
<feature type="transmembrane region" description="Helical" evidence="5">
    <location>
        <begin position="12"/>
        <end position="32"/>
    </location>
</feature>
<dbReference type="Gene3D" id="3.30.450.20">
    <property type="entry name" value="PAS domain"/>
    <property type="match status" value="1"/>
</dbReference>
<dbReference type="SUPFAM" id="SSF58104">
    <property type="entry name" value="Methyl-accepting chemotaxis protein (MCP) signaling domain"/>
    <property type="match status" value="1"/>
</dbReference>
<feature type="domain" description="HAMP" evidence="7">
    <location>
        <begin position="370"/>
        <end position="422"/>
    </location>
</feature>
<dbReference type="Pfam" id="PF17201">
    <property type="entry name" value="Cache_3-Cache_2"/>
    <property type="match status" value="1"/>
</dbReference>
<keyword evidence="1" id="KW-0145">Chemotaxis</keyword>
<dbReference type="GO" id="GO:0005886">
    <property type="term" value="C:plasma membrane"/>
    <property type="evidence" value="ECO:0007669"/>
    <property type="project" value="TreeGrafter"/>
</dbReference>
<dbReference type="GO" id="GO:0007165">
    <property type="term" value="P:signal transduction"/>
    <property type="evidence" value="ECO:0007669"/>
    <property type="project" value="UniProtKB-KW"/>
</dbReference>
<evidence type="ECO:0000256" key="1">
    <source>
        <dbReference type="ARBA" id="ARBA00022500"/>
    </source>
</evidence>
<accession>A0A7Z7FFE8</accession>
<feature type="region of interest" description="Disordered" evidence="4">
    <location>
        <begin position="1448"/>
        <end position="1474"/>
    </location>
</feature>
<dbReference type="Gene3D" id="1.20.120.1530">
    <property type="match status" value="6"/>
</dbReference>
<feature type="transmembrane region" description="Helical" evidence="5">
    <location>
        <begin position="301"/>
        <end position="319"/>
    </location>
</feature>
<evidence type="ECO:0000256" key="2">
    <source>
        <dbReference type="ARBA" id="ARBA00029447"/>
    </source>
</evidence>
<dbReference type="GO" id="GO:0006935">
    <property type="term" value="P:chemotaxis"/>
    <property type="evidence" value="ECO:0007669"/>
    <property type="project" value="TreeGrafter"/>
</dbReference>
<feature type="region of interest" description="Disordered" evidence="4">
    <location>
        <begin position="1511"/>
        <end position="1537"/>
    </location>
</feature>
<evidence type="ECO:0000313" key="8">
    <source>
        <dbReference type="EMBL" id="SDG35628.1"/>
    </source>
</evidence>